<dbReference type="FunFam" id="2.30.42.10:FF:000135">
    <property type="entry name" value="LIM domain only 7"/>
    <property type="match status" value="1"/>
</dbReference>
<evidence type="ECO:0000313" key="4">
    <source>
        <dbReference type="Proteomes" id="UP000240080"/>
    </source>
</evidence>
<gene>
    <name evidence="3" type="primary">LMO7</name>
</gene>
<feature type="compositionally biased region" description="Basic and acidic residues" evidence="1">
    <location>
        <begin position="1081"/>
        <end position="1093"/>
    </location>
</feature>
<feature type="compositionally biased region" description="Polar residues" evidence="1">
    <location>
        <begin position="1115"/>
        <end position="1136"/>
    </location>
</feature>
<feature type="compositionally biased region" description="Basic and acidic residues" evidence="1">
    <location>
        <begin position="940"/>
        <end position="961"/>
    </location>
</feature>
<dbReference type="Gene3D" id="2.30.42.10">
    <property type="match status" value="1"/>
</dbReference>
<dbReference type="PANTHER" id="PTHR46767:SF1">
    <property type="entry name" value="LIM DOMAIN ONLY PROTEIN 7"/>
    <property type="match status" value="1"/>
</dbReference>
<dbReference type="EMBL" id="AJFE02088706">
    <property type="status" value="NOT_ANNOTATED_CDS"/>
    <property type="molecule type" value="Genomic_DNA"/>
</dbReference>
<feature type="compositionally biased region" description="Polar residues" evidence="1">
    <location>
        <begin position="967"/>
        <end position="978"/>
    </location>
</feature>
<sequence length="1355" mass="154855">MQDYNKDDMSYRRISAVEPKTALPFNRFLPNKSRQPSYVPAPLRKKKPDKHEDNRRSWASPVYTEADGTFSSNQRRIWGTNVENWPTVQGTSKSSCYLEEEKAKTRSIPNIVKDDLYVRKLSPVMPNPGNAFDQFLPKCWTPEDVNWKRIKRETYKPWYKEFQGFSQFLLLQALQTYSDDILSSETHTKIDPTSGPRLITRRKNLSYAPGYRRDDLEMAALDPDLENDDFFVRKTGAFHANPYVLRAFEDFRKFSEQDDSVERDIILQCREGELVLPDLEKDDMIVRRIPAQKKEVPLSGAPDRYHPVPFPEPWTLPPEIQAKFLCVLERTCPSKEKSNSCRILVPSYRQKKDDMLTRKIQSWKLGTTVPPISFTPGPCSEADLKRWEAIREASRLRHKKRLMVERLFQKIYGENGSKSMSDVSAEDVQNLRQLRYEEMQKIKSQLKEQDQKWQDDLAKWKDRRKSYTSDLQKKKEEREEIEKQALEKSERSSKTFKEMLQDRESQNQKSTVPSRRRMYSFDDVLEEGKRPPTMTVSEASYQSERVEEKGATYPSEIPKEDSTTLAKREDRVTTEIQLPSQSPVEEQSPASLSSLRSRSTQMESTRVSASLPRSYQKTDTVRLTSVVTPRPFGSQTRGISSLPRSYTMDDAWKYNGDVEDIKRTPNNVVSTPAPSPDASQLASSLSSQKEVAATEEDVTRLPSPTSPFSSLSQDQAATSKATLSSTSGLDLMSESGEGEISPQREVSRSQDQFSDMRISINQTPGKSLDFGFTIKWDIPGIFVASVEAGSPAEFSQLQVDDEIIAINNTKFSYNDSKEWEEAMAKAQETGHLVMDVRRYGKAGSPETKWIDATSGIYNSEKSSNLSVTTDFSESLQSSNIESKEINGIHDESNAFESKVPTISAPSRWVWDQEEERKRQERWQKEQDRLLQEKYQREQEKLREEWQRAKQEAERENSKYLDEELMVLSSNSMSLTTREPSLATWEATWSEGSKSSDREGTRAGEEERRQPQEEVVHEDQGKKPQDQLVIQRERKWEQQLQEEQEQKRLQAEAEEQKRPAEEQKRQAEIERETSVRIYQYRRPVDSYDIPKTEEASSGFLPGDRNKSRSTTELDDYSTNKNGNNKYLDQIGNTTSSQRRSKKEQVPSGAELERQQILQEMRKRTPLHNDNSWIRQRSASVNKEPVSLPGIMRRGESLDNLDSPRSNSWRQPPWLNQPTGFYASSSVQDFSRPPPQLVSTSNRAYMRNPSSSVPPPSAGSVKTSTTGVATTQSPTPRSHSPSASQSGSQLRNSVLPVSVTSEALPQELKSGSETTNCTATTAISDSNLDGQPPCDVSLHMKALLQIEEEVVAARVDL</sequence>
<dbReference type="SUPFAM" id="SSF50156">
    <property type="entry name" value="PDZ domain-like"/>
    <property type="match status" value="1"/>
</dbReference>
<organism evidence="3 4">
    <name type="scientific">Pan paniscus</name>
    <name type="common">Pygmy chimpanzee</name>
    <name type="synonym">Bonobo</name>
    <dbReference type="NCBI Taxonomy" id="9597"/>
    <lineage>
        <taxon>Eukaryota</taxon>
        <taxon>Metazoa</taxon>
        <taxon>Chordata</taxon>
        <taxon>Craniata</taxon>
        <taxon>Vertebrata</taxon>
        <taxon>Euteleostomi</taxon>
        <taxon>Mammalia</taxon>
        <taxon>Eutheria</taxon>
        <taxon>Euarchontoglires</taxon>
        <taxon>Primates</taxon>
        <taxon>Haplorrhini</taxon>
        <taxon>Catarrhini</taxon>
        <taxon>Hominidae</taxon>
        <taxon>Pan</taxon>
    </lineage>
</organism>
<protein>
    <submittedName>
        <fullName evidence="3">LIM domain 7</fullName>
    </submittedName>
</protein>
<dbReference type="EMBL" id="AJFE02088705">
    <property type="status" value="NOT_ANNOTATED_CDS"/>
    <property type="molecule type" value="Genomic_DNA"/>
</dbReference>
<feature type="region of interest" description="Disordered" evidence="1">
    <location>
        <begin position="464"/>
        <end position="642"/>
    </location>
</feature>
<reference evidence="3 4" key="1">
    <citation type="journal article" date="2012" name="Nature">
        <title>The bonobo genome compared with the chimpanzee and human genomes.</title>
        <authorList>
            <person name="Prufer K."/>
            <person name="Munch K."/>
            <person name="Hellmann I."/>
            <person name="Akagi K."/>
            <person name="Miller J.R."/>
            <person name="Walenz B."/>
            <person name="Koren S."/>
            <person name="Sutton G."/>
            <person name="Kodira C."/>
            <person name="Winer R."/>
            <person name="Knight J.R."/>
            <person name="Mullikin J.C."/>
            <person name="Meader S.J."/>
            <person name="Ponting C.P."/>
            <person name="Lunter G."/>
            <person name="Higashino S."/>
            <person name="Hobolth A."/>
            <person name="Dutheil J."/>
            <person name="Karakoc E."/>
            <person name="Alkan C."/>
            <person name="Sajjadian S."/>
            <person name="Catacchio C.R."/>
            <person name="Ventura M."/>
            <person name="Marques-Bonet T."/>
            <person name="Eichler E.E."/>
            <person name="Andre C."/>
            <person name="Atencia R."/>
            <person name="Mugisha L."/>
            <person name="Junhold J."/>
            <person name="Patterson N."/>
            <person name="Siebauer M."/>
            <person name="Good J.M."/>
            <person name="Fischer A."/>
            <person name="Ptak S.E."/>
            <person name="Lachmann M."/>
            <person name="Symer D.E."/>
            <person name="Mailund T."/>
            <person name="Schierup M.H."/>
            <person name="Andres A.M."/>
            <person name="Kelso J."/>
            <person name="Paabo S."/>
        </authorList>
    </citation>
    <scope>NUCLEOTIDE SEQUENCE [LARGE SCALE GENOMIC DNA]</scope>
</reference>
<feature type="compositionally biased region" description="Polar residues" evidence="1">
    <location>
        <begin position="574"/>
        <end position="590"/>
    </location>
</feature>
<feature type="compositionally biased region" description="Polar residues" evidence="1">
    <location>
        <begin position="1258"/>
        <end position="1275"/>
    </location>
</feature>
<accession>A0A2R9BII8</accession>
<feature type="region of interest" description="Disordered" evidence="1">
    <location>
        <begin position="940"/>
        <end position="1290"/>
    </location>
</feature>
<feature type="compositionally biased region" description="Low complexity" evidence="1">
    <location>
        <begin position="676"/>
        <end position="688"/>
    </location>
</feature>
<dbReference type="EMBL" id="AJFE02088702">
    <property type="status" value="NOT_ANNOTATED_CDS"/>
    <property type="molecule type" value="Genomic_DNA"/>
</dbReference>
<dbReference type="PANTHER" id="PTHR46767">
    <property type="entry name" value="LIM DOMAIN ONLY PROTEIN 7"/>
    <property type="match status" value="1"/>
</dbReference>
<dbReference type="Ensembl" id="ENSPPAT00000052323.1">
    <property type="protein sequence ID" value="ENSPPAP00000029474.1"/>
    <property type="gene ID" value="ENSPPAG00000037671.1"/>
</dbReference>
<feature type="compositionally biased region" description="Basic and acidic residues" evidence="1">
    <location>
        <begin position="557"/>
        <end position="573"/>
    </location>
</feature>
<keyword evidence="4" id="KW-1185">Reference proteome</keyword>
<feature type="compositionally biased region" description="Basic and acidic residues" evidence="1">
    <location>
        <begin position="464"/>
        <end position="506"/>
    </location>
</feature>
<dbReference type="EMBL" id="AJFE02088704">
    <property type="status" value="NOT_ANNOTATED_CDS"/>
    <property type="molecule type" value="Genomic_DNA"/>
</dbReference>
<dbReference type="GO" id="GO:0023051">
    <property type="term" value="P:regulation of signaling"/>
    <property type="evidence" value="ECO:0007669"/>
    <property type="project" value="InterPro"/>
</dbReference>
<dbReference type="GeneTree" id="ENSGT00950000183159"/>
<name>A0A2R9BII8_PANPA</name>
<feature type="compositionally biased region" description="Basic and acidic residues" evidence="1">
    <location>
        <begin position="1043"/>
        <end position="1073"/>
    </location>
</feature>
<dbReference type="Pfam" id="PF00595">
    <property type="entry name" value="PDZ"/>
    <property type="match status" value="1"/>
</dbReference>
<proteinExistence type="predicted"/>
<dbReference type="EMBL" id="AJFE02088701">
    <property type="status" value="NOT_ANNOTATED_CDS"/>
    <property type="molecule type" value="Genomic_DNA"/>
</dbReference>
<feature type="domain" description="PDZ" evidence="2">
    <location>
        <begin position="757"/>
        <end position="833"/>
    </location>
</feature>
<dbReference type="InterPro" id="IPR031865">
    <property type="entry name" value="DUF4757"/>
</dbReference>
<dbReference type="InterPro" id="IPR036034">
    <property type="entry name" value="PDZ_sf"/>
</dbReference>
<evidence type="ECO:0000259" key="2">
    <source>
        <dbReference type="PROSITE" id="PS50106"/>
    </source>
</evidence>
<dbReference type="PROSITE" id="PS50106">
    <property type="entry name" value="PDZ"/>
    <property type="match status" value="1"/>
</dbReference>
<reference evidence="3" key="3">
    <citation type="submission" date="2025-09" db="UniProtKB">
        <authorList>
            <consortium name="Ensembl"/>
        </authorList>
    </citation>
    <scope>IDENTIFICATION</scope>
</reference>
<dbReference type="InterPro" id="IPR001478">
    <property type="entry name" value="PDZ"/>
</dbReference>
<evidence type="ECO:0000256" key="1">
    <source>
        <dbReference type="SAM" id="MobiDB-lite"/>
    </source>
</evidence>
<dbReference type="GO" id="GO:0030155">
    <property type="term" value="P:regulation of cell adhesion"/>
    <property type="evidence" value="ECO:0007669"/>
    <property type="project" value="InterPro"/>
</dbReference>
<dbReference type="SMART" id="SM00228">
    <property type="entry name" value="PDZ"/>
    <property type="match status" value="1"/>
</dbReference>
<feature type="compositionally biased region" description="Polar residues" evidence="1">
    <location>
        <begin position="1166"/>
        <end position="1179"/>
    </location>
</feature>
<feature type="region of interest" description="Disordered" evidence="1">
    <location>
        <begin position="658"/>
        <end position="752"/>
    </location>
</feature>
<dbReference type="EMBL" id="AJFE02088703">
    <property type="status" value="NOT_ANNOTATED_CDS"/>
    <property type="molecule type" value="Genomic_DNA"/>
</dbReference>
<feature type="compositionally biased region" description="Low complexity" evidence="1">
    <location>
        <begin position="1276"/>
        <end position="1286"/>
    </location>
</feature>
<dbReference type="Bgee" id="ENSPPAG00000037671">
    <property type="expression patterns" value="Expressed in heart and 6 other cell types or tissues"/>
</dbReference>
<feature type="compositionally biased region" description="Polar residues" evidence="1">
    <location>
        <begin position="534"/>
        <end position="543"/>
    </location>
</feature>
<feature type="compositionally biased region" description="Low complexity" evidence="1">
    <location>
        <begin position="701"/>
        <end position="727"/>
    </location>
</feature>
<evidence type="ECO:0000313" key="3">
    <source>
        <dbReference type="Ensembl" id="ENSPPAP00000029474.1"/>
    </source>
</evidence>
<feature type="compositionally biased region" description="Basic and acidic residues" evidence="1">
    <location>
        <begin position="993"/>
        <end position="1036"/>
    </location>
</feature>
<dbReference type="Pfam" id="PF15949">
    <property type="entry name" value="DUF4757"/>
    <property type="match status" value="2"/>
</dbReference>
<reference evidence="3" key="2">
    <citation type="submission" date="2025-08" db="UniProtKB">
        <authorList>
            <consortium name="Ensembl"/>
        </authorList>
    </citation>
    <scope>IDENTIFICATION</scope>
</reference>
<dbReference type="InterPro" id="IPR029978">
    <property type="entry name" value="LMO-7"/>
</dbReference>
<feature type="compositionally biased region" description="Polar residues" evidence="1">
    <location>
        <begin position="600"/>
        <end position="642"/>
    </location>
</feature>
<feature type="region of interest" description="Disordered" evidence="1">
    <location>
        <begin position="25"/>
        <end position="60"/>
    </location>
</feature>
<dbReference type="Proteomes" id="UP000240080">
    <property type="component" value="Chromosome 13"/>
</dbReference>
<feature type="compositionally biased region" description="Polar residues" evidence="1">
    <location>
        <begin position="1201"/>
        <end position="1227"/>
    </location>
</feature>